<accession>M6VE62</accession>
<dbReference type="Proteomes" id="UP000012112">
    <property type="component" value="Unassembled WGS sequence"/>
</dbReference>
<comment type="caution">
    <text evidence="1">The sequence shown here is derived from an EMBL/GenBank/DDBJ whole genome shotgun (WGS) entry which is preliminary data.</text>
</comment>
<sequence length="209" mass="24151">MKTFRETVYDNIPEAMKLQLARVPFQALQIMDIVRQSHILFSLDVAKDLAPYLRRIAVDYCLFILAQRDPSYSAKIELNKKKNSRHVELTFGNNILTASFVKDCNELPRDAIFRNELIEQNPLLPYQEIETTKETTDQQYMILTYGGEYSTSIDFVNLKFPLKEGGHITYDLMPFAKLNHDDGIAPTENTDQDIAIELKNFIVQNKLVQ</sequence>
<protein>
    <submittedName>
        <fullName evidence="1">Uncharacterized protein</fullName>
    </submittedName>
</protein>
<dbReference type="EMBL" id="AKWD02000013">
    <property type="protein sequence ID" value="EMO55150.1"/>
    <property type="molecule type" value="Genomic_DNA"/>
</dbReference>
<organism evidence="1 2">
    <name type="scientific">Leptospira noguchii</name>
    <dbReference type="NCBI Taxonomy" id="28182"/>
    <lineage>
        <taxon>Bacteria</taxon>
        <taxon>Pseudomonadati</taxon>
        <taxon>Spirochaetota</taxon>
        <taxon>Spirochaetia</taxon>
        <taxon>Leptospirales</taxon>
        <taxon>Leptospiraceae</taxon>
        <taxon>Leptospira</taxon>
    </lineage>
</organism>
<dbReference type="OrthoDB" id="9909559at2"/>
<proteinExistence type="predicted"/>
<dbReference type="AlphaFoldDB" id="M6VE62"/>
<name>M6VE62_9LEPT</name>
<evidence type="ECO:0000313" key="2">
    <source>
        <dbReference type="Proteomes" id="UP000012112"/>
    </source>
</evidence>
<gene>
    <name evidence="1" type="ORF">LEP1GSC172_4060</name>
</gene>
<evidence type="ECO:0000313" key="1">
    <source>
        <dbReference type="EMBL" id="EMO55150.1"/>
    </source>
</evidence>
<reference evidence="1 2" key="1">
    <citation type="submission" date="2013-01" db="EMBL/GenBank/DDBJ databases">
        <authorList>
            <person name="Harkins D.M."/>
            <person name="Durkin A.S."/>
            <person name="Brinkac L.M."/>
            <person name="Haft D.H."/>
            <person name="Selengut J.D."/>
            <person name="Sanka R."/>
            <person name="DePew J."/>
            <person name="Purushe J."/>
            <person name="Matthias M.A."/>
            <person name="Vinetz J.M."/>
            <person name="Sutton G.G."/>
            <person name="Nierman W.C."/>
            <person name="Fouts D.E."/>
        </authorList>
    </citation>
    <scope>NUCLEOTIDE SEQUENCE [LARGE SCALE GENOMIC DNA]</scope>
    <source>
        <strain evidence="1 2">HAI1536</strain>
    </source>
</reference>